<name>A0ABN7VES7_GIGMA</name>
<dbReference type="Proteomes" id="UP000789901">
    <property type="component" value="Unassembled WGS sequence"/>
</dbReference>
<sequence>MSDFVMGMNWYWNKLGIGTIRDLCVLEPVWSWFYEKRLGASKGYLACLTR</sequence>
<accession>A0ABN7VES7</accession>
<dbReference type="EMBL" id="CAJVQB010013425">
    <property type="protein sequence ID" value="CAG8762073.1"/>
    <property type="molecule type" value="Genomic_DNA"/>
</dbReference>
<gene>
    <name evidence="1" type="ORF">GMARGA_LOCUS17592</name>
</gene>
<keyword evidence="2" id="KW-1185">Reference proteome</keyword>
<evidence type="ECO:0000313" key="1">
    <source>
        <dbReference type="EMBL" id="CAG8762073.1"/>
    </source>
</evidence>
<proteinExistence type="predicted"/>
<evidence type="ECO:0000313" key="2">
    <source>
        <dbReference type="Proteomes" id="UP000789901"/>
    </source>
</evidence>
<reference evidence="1 2" key="1">
    <citation type="submission" date="2021-06" db="EMBL/GenBank/DDBJ databases">
        <authorList>
            <person name="Kallberg Y."/>
            <person name="Tangrot J."/>
            <person name="Rosling A."/>
        </authorList>
    </citation>
    <scope>NUCLEOTIDE SEQUENCE [LARGE SCALE GENOMIC DNA]</scope>
    <source>
        <strain evidence="1 2">120-4 pot B 10/14</strain>
    </source>
</reference>
<organism evidence="1 2">
    <name type="scientific">Gigaspora margarita</name>
    <dbReference type="NCBI Taxonomy" id="4874"/>
    <lineage>
        <taxon>Eukaryota</taxon>
        <taxon>Fungi</taxon>
        <taxon>Fungi incertae sedis</taxon>
        <taxon>Mucoromycota</taxon>
        <taxon>Glomeromycotina</taxon>
        <taxon>Glomeromycetes</taxon>
        <taxon>Diversisporales</taxon>
        <taxon>Gigasporaceae</taxon>
        <taxon>Gigaspora</taxon>
    </lineage>
</organism>
<protein>
    <submittedName>
        <fullName evidence="1">11596_t:CDS:1</fullName>
    </submittedName>
</protein>
<comment type="caution">
    <text evidence="1">The sequence shown here is derived from an EMBL/GenBank/DDBJ whole genome shotgun (WGS) entry which is preliminary data.</text>
</comment>